<evidence type="ECO:0000256" key="3">
    <source>
        <dbReference type="ARBA" id="ARBA00022692"/>
    </source>
</evidence>
<organism evidence="7 8">
    <name type="scientific">Bacteroides eggerthii</name>
    <dbReference type="NCBI Taxonomy" id="28111"/>
    <lineage>
        <taxon>Bacteria</taxon>
        <taxon>Pseudomonadati</taxon>
        <taxon>Bacteroidota</taxon>
        <taxon>Bacteroidia</taxon>
        <taxon>Bacteroidales</taxon>
        <taxon>Bacteroidaceae</taxon>
        <taxon>Bacteroides</taxon>
    </lineage>
</organism>
<evidence type="ECO:0000256" key="1">
    <source>
        <dbReference type="ARBA" id="ARBA00004651"/>
    </source>
</evidence>
<dbReference type="AlphaFoldDB" id="A0A380YMN4"/>
<comment type="subcellular location">
    <subcellularLocation>
        <location evidence="1">Cell membrane</location>
        <topology evidence="1">Multi-pass membrane protein</topology>
    </subcellularLocation>
</comment>
<feature type="transmembrane region" description="Helical" evidence="6">
    <location>
        <begin position="385"/>
        <end position="403"/>
    </location>
</feature>
<keyword evidence="2" id="KW-1003">Cell membrane</keyword>
<sequence>MLIVPAEFGRSTLFVLWANVIFQVILLGGDSGFMRFFYKISKSKWPTLLWSSLFPSIGCWFIVSLALLGMKDYVSNMLIGYSENLIVYLLISQLFIMLFERYSFLIVRMQQKGICFSMVRVVSALFTPLTLILYAKYVNANFYAVIYSTIVSLLVSFSILVVLEKKIWFSITLPNINIMKRVFVFGFPLLFTGFIAMFFEGMDKIMLRQFSTFSELGIYNVAFKIVAVLAIIQSSFSTFWTPLSYKTYEENKFEKTLFEKTFKNIAFILILIAFLVIGFREILVLFLDEQYYSCIDVVPFLVFMPISYTLTEVTTIGINFMNKTRYYVYIFIALIFISVLFYVLFVPIWGAKGASLSLALSYISYFLIRTIVANKLFPFHLDIKVFVSLIILFIDAFINTFIPYQNLQIVVNCILLGGFLIYNISLTKYFFKYIFTHIKKQ</sequence>
<feature type="transmembrane region" description="Helical" evidence="6">
    <location>
        <begin position="85"/>
        <end position="102"/>
    </location>
</feature>
<dbReference type="InterPro" id="IPR050833">
    <property type="entry name" value="Poly_Biosynth_Transport"/>
</dbReference>
<feature type="transmembrane region" description="Helical" evidence="6">
    <location>
        <begin position="264"/>
        <end position="286"/>
    </location>
</feature>
<feature type="transmembrane region" description="Helical" evidence="6">
    <location>
        <begin position="141"/>
        <end position="162"/>
    </location>
</feature>
<feature type="transmembrane region" description="Helical" evidence="6">
    <location>
        <begin position="409"/>
        <end position="431"/>
    </location>
</feature>
<dbReference type="Proteomes" id="UP000254424">
    <property type="component" value="Unassembled WGS sequence"/>
</dbReference>
<dbReference type="GO" id="GO:0005886">
    <property type="term" value="C:plasma membrane"/>
    <property type="evidence" value="ECO:0007669"/>
    <property type="project" value="UniProtKB-SubCell"/>
</dbReference>
<evidence type="ECO:0000256" key="2">
    <source>
        <dbReference type="ARBA" id="ARBA00022475"/>
    </source>
</evidence>
<feature type="transmembrane region" description="Helical" evidence="6">
    <location>
        <begin position="327"/>
        <end position="349"/>
    </location>
</feature>
<evidence type="ECO:0000256" key="6">
    <source>
        <dbReference type="SAM" id="Phobius"/>
    </source>
</evidence>
<proteinExistence type="predicted"/>
<feature type="transmembrane region" description="Helical" evidence="6">
    <location>
        <begin position="298"/>
        <end position="320"/>
    </location>
</feature>
<feature type="transmembrane region" description="Helical" evidence="6">
    <location>
        <begin position="114"/>
        <end position="135"/>
    </location>
</feature>
<accession>A0A380YMN4</accession>
<reference evidence="7 8" key="1">
    <citation type="submission" date="2018-06" db="EMBL/GenBank/DDBJ databases">
        <authorList>
            <consortium name="Pathogen Informatics"/>
            <person name="Doyle S."/>
        </authorList>
    </citation>
    <scope>NUCLEOTIDE SEQUENCE [LARGE SCALE GENOMIC DNA]</scope>
    <source>
        <strain evidence="7 8">NCTC11155</strain>
    </source>
</reference>
<feature type="transmembrane region" description="Helical" evidence="6">
    <location>
        <begin position="14"/>
        <end position="36"/>
    </location>
</feature>
<dbReference type="PANTHER" id="PTHR30250:SF11">
    <property type="entry name" value="O-ANTIGEN TRANSPORTER-RELATED"/>
    <property type="match status" value="1"/>
</dbReference>
<name>A0A380YMN4_9BACE</name>
<evidence type="ECO:0000256" key="4">
    <source>
        <dbReference type="ARBA" id="ARBA00022989"/>
    </source>
</evidence>
<gene>
    <name evidence="7" type="ORF">NCTC11155_00849</name>
</gene>
<dbReference type="EMBL" id="UFSX01000001">
    <property type="protein sequence ID" value="SUV28891.1"/>
    <property type="molecule type" value="Genomic_DNA"/>
</dbReference>
<keyword evidence="3 6" id="KW-0812">Transmembrane</keyword>
<feature type="transmembrane region" description="Helical" evidence="6">
    <location>
        <begin position="182"/>
        <end position="201"/>
    </location>
</feature>
<keyword evidence="5 6" id="KW-0472">Membrane</keyword>
<feature type="transmembrane region" description="Helical" evidence="6">
    <location>
        <begin position="221"/>
        <end position="243"/>
    </location>
</feature>
<keyword evidence="4 6" id="KW-1133">Transmembrane helix</keyword>
<feature type="transmembrane region" description="Helical" evidence="6">
    <location>
        <begin position="355"/>
        <end position="373"/>
    </location>
</feature>
<protein>
    <submittedName>
        <fullName evidence="7">Polysaccharide biosynthesis protein</fullName>
    </submittedName>
</protein>
<feature type="transmembrane region" description="Helical" evidence="6">
    <location>
        <begin position="48"/>
        <end position="70"/>
    </location>
</feature>
<evidence type="ECO:0000256" key="5">
    <source>
        <dbReference type="ARBA" id="ARBA00023136"/>
    </source>
</evidence>
<evidence type="ECO:0000313" key="7">
    <source>
        <dbReference type="EMBL" id="SUV28891.1"/>
    </source>
</evidence>
<evidence type="ECO:0000313" key="8">
    <source>
        <dbReference type="Proteomes" id="UP000254424"/>
    </source>
</evidence>
<dbReference type="STRING" id="483216.BACEGG_01707"/>
<dbReference type="PANTHER" id="PTHR30250">
    <property type="entry name" value="PST FAMILY PREDICTED COLANIC ACID TRANSPORTER"/>
    <property type="match status" value="1"/>
</dbReference>